<evidence type="ECO:0000256" key="2">
    <source>
        <dbReference type="ARBA" id="ARBA00001947"/>
    </source>
</evidence>
<evidence type="ECO:0000256" key="12">
    <source>
        <dbReference type="ARBA" id="ARBA00029811"/>
    </source>
</evidence>
<evidence type="ECO:0000256" key="5">
    <source>
        <dbReference type="ARBA" id="ARBA00015611"/>
    </source>
</evidence>
<evidence type="ECO:0000256" key="13">
    <source>
        <dbReference type="ARBA" id="ARBA00031533"/>
    </source>
</evidence>
<comment type="catalytic activity">
    <reaction evidence="1">
        <text>Release of an N-terminal amino acid, Xaa-|-Yaa- from a peptide, amide or arylamide. Xaa is preferably Ala, but may be most amino acids including Pro (slow action). When a terminal hydrophobic residue is followed by a prolyl residue, the two may be released as an intact Xaa-Pro dipeptide.</text>
        <dbReference type="EC" id="3.4.11.2"/>
    </reaction>
</comment>
<feature type="domain" description="Aminopeptidase N-like N-terminal" evidence="16">
    <location>
        <begin position="93"/>
        <end position="193"/>
    </location>
</feature>
<keyword evidence="9 17" id="KW-0378">Hydrolase</keyword>
<dbReference type="GO" id="GO:0005615">
    <property type="term" value="C:extracellular space"/>
    <property type="evidence" value="ECO:0007669"/>
    <property type="project" value="TreeGrafter"/>
</dbReference>
<sequence>MTTARTTGNLSQTEAAARTAALDIHSYNLHLDLSQAAQASEFNVRSTIRLVTSDPEFFVDYLGNSVEEVLVNGKAVDGGFDGARIYLTGVPVGEEVTVEIAGTSAYSRTGQGLHRMEDTADGNVYLYSHLEPSDARRIFPCIDQPDLKAVFHTTMVAPAGWAMLSNQPEMTRAEHDGAVTVDFAPTPKLSTYLTSFAAGPYVSKHKTWTSQDGAVTSELGAWARASMAEYLDDEILELTAQGMDFFHENYGYPYPWGKYDSIFVPEYNLGAMENPGLVTFTERYLFRSHATRPQRTGRANTILHEMSHMWFGDLVTPRWWDDLWLKESFAEFMGADASIHATEYQEAWTAFAGTRKNWAYTQDQLPTTHPIKAEIPDVDAARQNFDGITYAKGAAVLKQLVHYIGRENFYAGARDYFQKHAFSAATFEDLLEALKKHTDRDLDAWADAWLRTSGPDTLTPVIEDGTLYIDAEAADTLRPHRLTVSFYSAGLELVESRDVDLTGEPRTEVGTAAGPLVVLNDGDHTYAKVRFDEQSLGILRKQLSKIEDELTRAVVWTALWQATRDGEWPAREYVGTVLDHAAAETDPGLMTTAFANAQYAVAHYLDTDADRAHFADALWDLLQAAEPGSDAQLILARAAITALGATPDASGAERLRTVLNGGIGKLRLDPDVRWAVFAALAARDATTDAELDAELERDNTLTGVAAHLGARHAFPERKRAAFDLVREPGKHSNAQVDALIDAFHAPHGDRDAFAGEFFEVLDALWAEHPIEIGNRLVRGLYPETPETLERTDKVLAGDIPGALRRVLLECQDGLARTLRVKNSHAQ</sequence>
<dbReference type="AlphaFoldDB" id="A0A540R916"/>
<dbReference type="InterPro" id="IPR045357">
    <property type="entry name" value="Aminopeptidase_N-like_N"/>
</dbReference>
<dbReference type="PRINTS" id="PR00756">
    <property type="entry name" value="ALADIPTASE"/>
</dbReference>
<evidence type="ECO:0000256" key="4">
    <source>
        <dbReference type="ARBA" id="ARBA00012564"/>
    </source>
</evidence>
<dbReference type="CDD" id="cd09602">
    <property type="entry name" value="M1_APN"/>
    <property type="match status" value="1"/>
</dbReference>
<dbReference type="Gene3D" id="2.60.40.1730">
    <property type="entry name" value="tricorn interacting facor f3 domain"/>
    <property type="match status" value="1"/>
</dbReference>
<evidence type="ECO:0000259" key="15">
    <source>
        <dbReference type="Pfam" id="PF11838"/>
    </source>
</evidence>
<dbReference type="InterPro" id="IPR001930">
    <property type="entry name" value="Peptidase_M1"/>
</dbReference>
<evidence type="ECO:0000256" key="11">
    <source>
        <dbReference type="ARBA" id="ARBA00023049"/>
    </source>
</evidence>
<dbReference type="InterPro" id="IPR012778">
    <property type="entry name" value="Pept_M1_aminopeptidase"/>
</dbReference>
<keyword evidence="18" id="KW-1185">Reference proteome</keyword>
<dbReference type="PANTHER" id="PTHR11533">
    <property type="entry name" value="PROTEASE M1 ZINC METALLOPROTEASE"/>
    <property type="match status" value="1"/>
</dbReference>
<evidence type="ECO:0000313" key="18">
    <source>
        <dbReference type="Proteomes" id="UP000318080"/>
    </source>
</evidence>
<keyword evidence="7" id="KW-0645">Protease</keyword>
<dbReference type="InterPro" id="IPR050344">
    <property type="entry name" value="Peptidase_M1_aminopeptidases"/>
</dbReference>
<dbReference type="GO" id="GO:0070006">
    <property type="term" value="F:metalloaminopeptidase activity"/>
    <property type="evidence" value="ECO:0007669"/>
    <property type="project" value="TreeGrafter"/>
</dbReference>
<dbReference type="GO" id="GO:0005737">
    <property type="term" value="C:cytoplasm"/>
    <property type="evidence" value="ECO:0007669"/>
    <property type="project" value="TreeGrafter"/>
</dbReference>
<keyword evidence="8" id="KW-0479">Metal-binding</keyword>
<keyword evidence="6 17" id="KW-0031">Aminopeptidase</keyword>
<accession>A0A540R916</accession>
<dbReference type="GO" id="GO:0006508">
    <property type="term" value="P:proteolysis"/>
    <property type="evidence" value="ECO:0007669"/>
    <property type="project" value="UniProtKB-KW"/>
</dbReference>
<dbReference type="Pfam" id="PF11838">
    <property type="entry name" value="ERAP1_C"/>
    <property type="match status" value="1"/>
</dbReference>
<evidence type="ECO:0000256" key="3">
    <source>
        <dbReference type="ARBA" id="ARBA00010136"/>
    </source>
</evidence>
<evidence type="ECO:0000259" key="14">
    <source>
        <dbReference type="Pfam" id="PF01433"/>
    </source>
</evidence>
<dbReference type="Proteomes" id="UP000318080">
    <property type="component" value="Unassembled WGS sequence"/>
</dbReference>
<evidence type="ECO:0000259" key="16">
    <source>
        <dbReference type="Pfam" id="PF17900"/>
    </source>
</evidence>
<proteinExistence type="inferred from homology"/>
<dbReference type="NCBIfam" id="TIGR02412">
    <property type="entry name" value="pepN_strep_liv"/>
    <property type="match status" value="1"/>
</dbReference>
<dbReference type="EMBL" id="VHIR01000005">
    <property type="protein sequence ID" value="TQE43864.1"/>
    <property type="molecule type" value="Genomic_DNA"/>
</dbReference>
<protein>
    <recommendedName>
        <fullName evidence="5">Aminopeptidase N</fullName>
        <ecNumber evidence="4">3.4.11.2</ecNumber>
    </recommendedName>
    <alternativeName>
        <fullName evidence="12">Alanine aminopeptidase</fullName>
    </alternativeName>
    <alternativeName>
        <fullName evidence="13">Lysyl aminopeptidase</fullName>
    </alternativeName>
</protein>
<organism evidence="17 18">
    <name type="scientific">Corynebacterium phoceense</name>
    <dbReference type="NCBI Taxonomy" id="1686286"/>
    <lineage>
        <taxon>Bacteria</taxon>
        <taxon>Bacillati</taxon>
        <taxon>Actinomycetota</taxon>
        <taxon>Actinomycetes</taxon>
        <taxon>Mycobacteriales</taxon>
        <taxon>Corynebacteriaceae</taxon>
        <taxon>Corynebacterium</taxon>
    </lineage>
</organism>
<dbReference type="EC" id="3.4.11.2" evidence="4"/>
<dbReference type="InterPro" id="IPR024571">
    <property type="entry name" value="ERAP1-like_C_dom"/>
</dbReference>
<dbReference type="SUPFAM" id="SSF63737">
    <property type="entry name" value="Leukotriene A4 hydrolase N-terminal domain"/>
    <property type="match status" value="1"/>
</dbReference>
<evidence type="ECO:0000256" key="9">
    <source>
        <dbReference type="ARBA" id="ARBA00022801"/>
    </source>
</evidence>
<keyword evidence="10" id="KW-0862">Zinc</keyword>
<comment type="cofactor">
    <cofactor evidence="2">
        <name>Zn(2+)</name>
        <dbReference type="ChEBI" id="CHEBI:29105"/>
    </cofactor>
</comment>
<dbReference type="Gene3D" id="1.10.390.10">
    <property type="entry name" value="Neutral Protease Domain 2"/>
    <property type="match status" value="1"/>
</dbReference>
<dbReference type="GO" id="GO:0016020">
    <property type="term" value="C:membrane"/>
    <property type="evidence" value="ECO:0007669"/>
    <property type="project" value="TreeGrafter"/>
</dbReference>
<keyword evidence="11" id="KW-0482">Metalloprotease</keyword>
<name>A0A540R916_9CORY</name>
<evidence type="ECO:0000313" key="17">
    <source>
        <dbReference type="EMBL" id="TQE43864.1"/>
    </source>
</evidence>
<dbReference type="GO" id="GO:0042277">
    <property type="term" value="F:peptide binding"/>
    <property type="evidence" value="ECO:0007669"/>
    <property type="project" value="TreeGrafter"/>
</dbReference>
<reference evidence="17 18" key="1">
    <citation type="submission" date="2019-06" db="EMBL/GenBank/DDBJ databases">
        <title>Draft genome of C. phoceense Strain 272.</title>
        <authorList>
            <person name="Pacheco L.G.C."/>
            <person name="Barberis C.M."/>
            <person name="Almuzara M.N."/>
            <person name="Traglia G.M."/>
            <person name="Santos C.S."/>
            <person name="Rocha D.J.P.G."/>
            <person name="Aguiar E.R.G.R."/>
            <person name="Vay C.A."/>
        </authorList>
    </citation>
    <scope>NUCLEOTIDE SEQUENCE [LARGE SCALE GENOMIC DNA]</scope>
    <source>
        <strain evidence="17 18">272</strain>
    </source>
</reference>
<dbReference type="RefSeq" id="WP_141628734.1">
    <property type="nucleotide sequence ID" value="NZ_VHIR01000005.1"/>
</dbReference>
<dbReference type="Pfam" id="PF17900">
    <property type="entry name" value="Peptidase_M1_N"/>
    <property type="match status" value="1"/>
</dbReference>
<dbReference type="InterPro" id="IPR014782">
    <property type="entry name" value="Peptidase_M1_dom"/>
</dbReference>
<dbReference type="FunFam" id="1.10.390.10:FF:000004">
    <property type="entry name" value="Aminopeptidase N"/>
    <property type="match status" value="1"/>
</dbReference>
<dbReference type="SUPFAM" id="SSF55486">
    <property type="entry name" value="Metalloproteases ('zincins'), catalytic domain"/>
    <property type="match status" value="1"/>
</dbReference>
<evidence type="ECO:0000256" key="8">
    <source>
        <dbReference type="ARBA" id="ARBA00022723"/>
    </source>
</evidence>
<dbReference type="InterPro" id="IPR027268">
    <property type="entry name" value="Peptidase_M4/M1_CTD_sf"/>
</dbReference>
<dbReference type="GO" id="GO:0016285">
    <property type="term" value="F:alanyl aminopeptidase activity"/>
    <property type="evidence" value="ECO:0007669"/>
    <property type="project" value="UniProtKB-EC"/>
</dbReference>
<comment type="similarity">
    <text evidence="3">Belongs to the peptidase M1 family.</text>
</comment>
<evidence type="ECO:0000256" key="6">
    <source>
        <dbReference type="ARBA" id="ARBA00022438"/>
    </source>
</evidence>
<feature type="domain" description="ERAP1-like C-terminal" evidence="15">
    <location>
        <begin position="516"/>
        <end position="814"/>
    </location>
</feature>
<comment type="caution">
    <text evidence="17">The sequence shown here is derived from an EMBL/GenBank/DDBJ whole genome shotgun (WGS) entry which is preliminary data.</text>
</comment>
<evidence type="ECO:0000256" key="7">
    <source>
        <dbReference type="ARBA" id="ARBA00022670"/>
    </source>
</evidence>
<dbReference type="STRING" id="1686286.GCA_900092335_00779"/>
<gene>
    <name evidence="17" type="primary">pepN</name>
    <name evidence="17" type="ORF">EJK80_04835</name>
</gene>
<feature type="domain" description="Peptidase M1 membrane alanine aminopeptidase" evidence="14">
    <location>
        <begin position="236"/>
        <end position="449"/>
    </location>
</feature>
<evidence type="ECO:0000256" key="10">
    <source>
        <dbReference type="ARBA" id="ARBA00022833"/>
    </source>
</evidence>
<dbReference type="GO" id="GO:0043171">
    <property type="term" value="P:peptide catabolic process"/>
    <property type="evidence" value="ECO:0007669"/>
    <property type="project" value="TreeGrafter"/>
</dbReference>
<dbReference type="Pfam" id="PF01433">
    <property type="entry name" value="Peptidase_M1"/>
    <property type="match status" value="1"/>
</dbReference>
<dbReference type="InterPro" id="IPR042097">
    <property type="entry name" value="Aminopeptidase_N-like_N_sf"/>
</dbReference>
<dbReference type="GO" id="GO:0008270">
    <property type="term" value="F:zinc ion binding"/>
    <property type="evidence" value="ECO:0007669"/>
    <property type="project" value="InterPro"/>
</dbReference>
<evidence type="ECO:0000256" key="1">
    <source>
        <dbReference type="ARBA" id="ARBA00000098"/>
    </source>
</evidence>
<dbReference type="PANTHER" id="PTHR11533:SF174">
    <property type="entry name" value="PUROMYCIN-SENSITIVE AMINOPEPTIDASE-RELATED"/>
    <property type="match status" value="1"/>
</dbReference>